<accession>A0AAV4RPE6</accession>
<gene>
    <name evidence="2" type="ORF">CDAR_456151</name>
</gene>
<evidence type="ECO:0000313" key="3">
    <source>
        <dbReference type="Proteomes" id="UP001054837"/>
    </source>
</evidence>
<dbReference type="Proteomes" id="UP001054837">
    <property type="component" value="Unassembled WGS sequence"/>
</dbReference>
<organism evidence="2 3">
    <name type="scientific">Caerostris darwini</name>
    <dbReference type="NCBI Taxonomy" id="1538125"/>
    <lineage>
        <taxon>Eukaryota</taxon>
        <taxon>Metazoa</taxon>
        <taxon>Ecdysozoa</taxon>
        <taxon>Arthropoda</taxon>
        <taxon>Chelicerata</taxon>
        <taxon>Arachnida</taxon>
        <taxon>Araneae</taxon>
        <taxon>Araneomorphae</taxon>
        <taxon>Entelegynae</taxon>
        <taxon>Araneoidea</taxon>
        <taxon>Araneidae</taxon>
        <taxon>Caerostris</taxon>
    </lineage>
</organism>
<proteinExistence type="predicted"/>
<evidence type="ECO:0000256" key="1">
    <source>
        <dbReference type="SAM" id="MobiDB-lite"/>
    </source>
</evidence>
<protein>
    <submittedName>
        <fullName evidence="2">Uncharacterized protein</fullName>
    </submittedName>
</protein>
<evidence type="ECO:0000313" key="2">
    <source>
        <dbReference type="EMBL" id="GIY23464.1"/>
    </source>
</evidence>
<keyword evidence="3" id="KW-1185">Reference proteome</keyword>
<reference evidence="2 3" key="1">
    <citation type="submission" date="2021-06" db="EMBL/GenBank/DDBJ databases">
        <title>Caerostris darwini draft genome.</title>
        <authorList>
            <person name="Kono N."/>
            <person name="Arakawa K."/>
        </authorList>
    </citation>
    <scope>NUCLEOTIDE SEQUENCE [LARGE SCALE GENOMIC DNA]</scope>
</reference>
<dbReference type="EMBL" id="BPLQ01006551">
    <property type="protein sequence ID" value="GIY23464.1"/>
    <property type="molecule type" value="Genomic_DNA"/>
</dbReference>
<sequence length="116" mass="13790">MESRLNYTEDCTSCINRRSLPQDSGESERNRKLTGTRRRLQGFTKTICPGQKEDVNEKKPVENSENPLLLAVPFFTPRKYRKDYPRPVFEEPEGWRKRVSRVIMGTLRRALRWFIE</sequence>
<feature type="region of interest" description="Disordered" evidence="1">
    <location>
        <begin position="16"/>
        <end position="36"/>
    </location>
</feature>
<name>A0AAV4RPE6_9ARAC</name>
<dbReference type="AlphaFoldDB" id="A0AAV4RPE6"/>
<comment type="caution">
    <text evidence="2">The sequence shown here is derived from an EMBL/GenBank/DDBJ whole genome shotgun (WGS) entry which is preliminary data.</text>
</comment>